<proteinExistence type="inferred from homology"/>
<keyword evidence="5 6" id="KW-0949">S-adenosyl-L-methionine</keyword>
<dbReference type="AlphaFoldDB" id="A0A6L5WF36"/>
<reference evidence="7 8" key="1">
    <citation type="submission" date="2019-09" db="EMBL/GenBank/DDBJ databases">
        <authorList>
            <person name="Silva M."/>
            <person name="Pereira G."/>
            <person name="Lopes-Da-Costa L."/>
            <person name="Silva E."/>
        </authorList>
    </citation>
    <scope>NUCLEOTIDE SEQUENCE [LARGE SCALE GENOMIC DNA]</scope>
    <source>
        <strain evidence="7 8">FMV-PI01</strain>
    </source>
</reference>
<dbReference type="GO" id="GO:0005840">
    <property type="term" value="C:ribosome"/>
    <property type="evidence" value="ECO:0007669"/>
    <property type="project" value="UniProtKB-KW"/>
</dbReference>
<evidence type="ECO:0000256" key="1">
    <source>
        <dbReference type="ARBA" id="ARBA00009741"/>
    </source>
</evidence>
<evidence type="ECO:0000313" key="8">
    <source>
        <dbReference type="Proteomes" id="UP000476338"/>
    </source>
</evidence>
<accession>A0A6L5WF36</accession>
<keyword evidence="4 6" id="KW-0808">Transferase</keyword>
<comment type="subcellular location">
    <subcellularLocation>
        <location evidence="6">Cytoplasm</location>
    </subcellularLocation>
</comment>
<dbReference type="EC" id="2.1.1.-" evidence="6"/>
<feature type="binding site" evidence="6">
    <location>
        <position position="172"/>
    </location>
    <ligand>
        <name>S-adenosyl-L-methionine</name>
        <dbReference type="ChEBI" id="CHEBI:59789"/>
    </ligand>
</feature>
<dbReference type="Gene3D" id="3.40.50.150">
    <property type="entry name" value="Vaccinia Virus protein VP39"/>
    <property type="match status" value="1"/>
</dbReference>
<evidence type="ECO:0000256" key="3">
    <source>
        <dbReference type="ARBA" id="ARBA00022603"/>
    </source>
</evidence>
<evidence type="ECO:0000313" key="7">
    <source>
        <dbReference type="EMBL" id="MSN95598.1"/>
    </source>
</evidence>
<gene>
    <name evidence="6" type="primary">prmA</name>
    <name evidence="7" type="ORF">F1B92_00025</name>
</gene>
<dbReference type="EMBL" id="VWSJ01000001">
    <property type="protein sequence ID" value="MSN95598.1"/>
    <property type="molecule type" value="Genomic_DNA"/>
</dbReference>
<comment type="similarity">
    <text evidence="1 6">Belongs to the methyltransferase superfamily. PrmA family.</text>
</comment>
<dbReference type="Pfam" id="PF06325">
    <property type="entry name" value="PrmA"/>
    <property type="match status" value="1"/>
</dbReference>
<dbReference type="PANTHER" id="PTHR43648">
    <property type="entry name" value="ELECTRON TRANSFER FLAVOPROTEIN BETA SUBUNIT LYSINE METHYLTRANSFERASE"/>
    <property type="match status" value="1"/>
</dbReference>
<dbReference type="NCBIfam" id="TIGR00406">
    <property type="entry name" value="prmA"/>
    <property type="match status" value="1"/>
</dbReference>
<keyword evidence="7" id="KW-0689">Ribosomal protein</keyword>
<keyword evidence="2 6" id="KW-0963">Cytoplasm</keyword>
<dbReference type="PANTHER" id="PTHR43648:SF1">
    <property type="entry name" value="ELECTRON TRANSFER FLAVOPROTEIN BETA SUBUNIT LYSINE METHYLTRANSFERASE"/>
    <property type="match status" value="1"/>
</dbReference>
<dbReference type="Proteomes" id="UP000476338">
    <property type="component" value="Unassembled WGS sequence"/>
</dbReference>
<dbReference type="NCBIfam" id="NF001786">
    <property type="entry name" value="PRK00517.2-4"/>
    <property type="match status" value="1"/>
</dbReference>
<dbReference type="InterPro" id="IPR029063">
    <property type="entry name" value="SAM-dependent_MTases_sf"/>
</dbReference>
<protein>
    <recommendedName>
        <fullName evidence="6">Ribosomal protein L11 methyltransferase</fullName>
        <shortName evidence="6">L11 Mtase</shortName>
        <ecNumber evidence="6">2.1.1.-</ecNumber>
    </recommendedName>
</protein>
<dbReference type="CDD" id="cd02440">
    <property type="entry name" value="AdoMet_MTases"/>
    <property type="match status" value="1"/>
</dbReference>
<organism evidence="7 8">
    <name type="scientific">Campylobacter portucalensis</name>
    <dbReference type="NCBI Taxonomy" id="2608384"/>
    <lineage>
        <taxon>Bacteria</taxon>
        <taxon>Pseudomonadati</taxon>
        <taxon>Campylobacterota</taxon>
        <taxon>Epsilonproteobacteria</taxon>
        <taxon>Campylobacterales</taxon>
        <taxon>Campylobacteraceae</taxon>
        <taxon>Campylobacter</taxon>
    </lineage>
</organism>
<keyword evidence="7" id="KW-0687">Ribonucleoprotein</keyword>
<comment type="catalytic activity">
    <reaction evidence="6">
        <text>L-lysyl-[protein] + 3 S-adenosyl-L-methionine = N(6),N(6),N(6)-trimethyl-L-lysyl-[protein] + 3 S-adenosyl-L-homocysteine + 3 H(+)</text>
        <dbReference type="Rhea" id="RHEA:54192"/>
        <dbReference type="Rhea" id="RHEA-COMP:9752"/>
        <dbReference type="Rhea" id="RHEA-COMP:13826"/>
        <dbReference type="ChEBI" id="CHEBI:15378"/>
        <dbReference type="ChEBI" id="CHEBI:29969"/>
        <dbReference type="ChEBI" id="CHEBI:57856"/>
        <dbReference type="ChEBI" id="CHEBI:59789"/>
        <dbReference type="ChEBI" id="CHEBI:61961"/>
    </reaction>
</comment>
<dbReference type="InterPro" id="IPR004498">
    <property type="entry name" value="Ribosomal_PrmA_MeTrfase"/>
</dbReference>
<comment type="caution">
    <text evidence="7">The sequence shown here is derived from an EMBL/GenBank/DDBJ whole genome shotgun (WGS) entry which is preliminary data.</text>
</comment>
<sequence>MDDIYFELKVSSKNALEFFREFAFEIGVSAVEMGDGFFIVRDGEDLKNLEFALIEYKNALQKTLNLDIDLNLHSETKKNIDWIDEYKKGVKPINVGDLYIHPSWQEKKDGFLNIIIDPGLAFGSGHHESTNMCLELIQKHKKGCKTALDVGCGSGILSISMAKFGLNVSACDTDEIAISSTKQNALKNDVNLDEIWVGSIAKLEKKYDLVVANLIADIIFMLKKELINSLNLGGILILSGILDKYLDRIKSEFKDLTLLEVMQQNEWVSVVFKRKD</sequence>
<evidence type="ECO:0000256" key="6">
    <source>
        <dbReference type="HAMAP-Rule" id="MF_00735"/>
    </source>
</evidence>
<dbReference type="GO" id="GO:0032259">
    <property type="term" value="P:methylation"/>
    <property type="evidence" value="ECO:0007669"/>
    <property type="project" value="UniProtKB-KW"/>
</dbReference>
<dbReference type="HAMAP" id="MF_00735">
    <property type="entry name" value="Methyltr_PrmA"/>
    <property type="match status" value="1"/>
</dbReference>
<comment type="function">
    <text evidence="6">Methylates ribosomal protein L11.</text>
</comment>
<dbReference type="RefSeq" id="WP_154569873.1">
    <property type="nucleotide sequence ID" value="NZ_VWSJ01000001.1"/>
</dbReference>
<evidence type="ECO:0000256" key="4">
    <source>
        <dbReference type="ARBA" id="ARBA00022679"/>
    </source>
</evidence>
<keyword evidence="8" id="KW-1185">Reference proteome</keyword>
<feature type="binding site" evidence="6">
    <location>
        <position position="151"/>
    </location>
    <ligand>
        <name>S-adenosyl-L-methionine</name>
        <dbReference type="ChEBI" id="CHEBI:59789"/>
    </ligand>
</feature>
<name>A0A6L5WF36_9BACT</name>
<dbReference type="SUPFAM" id="SSF53335">
    <property type="entry name" value="S-adenosyl-L-methionine-dependent methyltransferases"/>
    <property type="match status" value="1"/>
</dbReference>
<feature type="binding site" evidence="6">
    <location>
        <position position="213"/>
    </location>
    <ligand>
        <name>S-adenosyl-L-methionine</name>
        <dbReference type="ChEBI" id="CHEBI:59789"/>
    </ligand>
</feature>
<evidence type="ECO:0000256" key="5">
    <source>
        <dbReference type="ARBA" id="ARBA00022691"/>
    </source>
</evidence>
<keyword evidence="3 6" id="KW-0489">Methyltransferase</keyword>
<dbReference type="InterPro" id="IPR050078">
    <property type="entry name" value="Ribosomal_L11_MeTrfase_PrmA"/>
</dbReference>
<feature type="binding site" evidence="6">
    <location>
        <position position="130"/>
    </location>
    <ligand>
        <name>S-adenosyl-L-methionine</name>
        <dbReference type="ChEBI" id="CHEBI:59789"/>
    </ligand>
</feature>
<evidence type="ECO:0000256" key="2">
    <source>
        <dbReference type="ARBA" id="ARBA00022490"/>
    </source>
</evidence>
<dbReference type="GO" id="GO:0005737">
    <property type="term" value="C:cytoplasm"/>
    <property type="evidence" value="ECO:0007669"/>
    <property type="project" value="UniProtKB-SubCell"/>
</dbReference>
<reference evidence="7 8" key="2">
    <citation type="submission" date="2020-03" db="EMBL/GenBank/DDBJ databases">
        <title>Campylobacter portucalensis sp. nov., a new species of Campylobacter isolated from the reproductive tract of bulls.</title>
        <authorList>
            <person name="Silva M.F."/>
            <person name="Pereira G."/>
            <person name="Carneiro C."/>
            <person name="Hemphill A."/>
            <person name="Mateus L."/>
            <person name="Lopes-Da-Costa L."/>
            <person name="Silva E."/>
        </authorList>
    </citation>
    <scope>NUCLEOTIDE SEQUENCE [LARGE SCALE GENOMIC DNA]</scope>
    <source>
        <strain evidence="7 8">FMV-PI01</strain>
    </source>
</reference>
<dbReference type="GO" id="GO:0008276">
    <property type="term" value="F:protein methyltransferase activity"/>
    <property type="evidence" value="ECO:0007669"/>
    <property type="project" value="UniProtKB-UniRule"/>
</dbReference>